<dbReference type="Proteomes" id="UP000831963">
    <property type="component" value="Chromosome"/>
</dbReference>
<proteinExistence type="predicted"/>
<feature type="region of interest" description="Disordered" evidence="1">
    <location>
        <begin position="77"/>
        <end position="110"/>
    </location>
</feature>
<gene>
    <name evidence="2" type="ORF">KV396_00165</name>
</gene>
<evidence type="ECO:0000256" key="1">
    <source>
        <dbReference type="SAM" id="MobiDB-lite"/>
    </source>
</evidence>
<feature type="compositionally biased region" description="Low complexity" evidence="1">
    <location>
        <begin position="77"/>
        <end position="86"/>
    </location>
</feature>
<evidence type="ECO:0000313" key="3">
    <source>
        <dbReference type="Proteomes" id="UP000831963"/>
    </source>
</evidence>
<sequence length="203" mass="21775">MTLSELRDRPSEENRNGRRQCGGETDSNCYVARVIPTNSNPLSANAPRRTSTSGLRYALGAAVTVLLVALTGCAAEEISPTPSPTESPRESARSTESPRPASTSEATPDAAFTSEELIELCIEKTETNFPDAPEFLTAEATIESVESDHPWFILVPVGGDFEGWLTYCTIGGTPVDPSYQLHGAAIASMEQEIREWAGAAPKE</sequence>
<reference evidence="2 3" key="1">
    <citation type="submission" date="2021-06" db="EMBL/GenBank/DDBJ databases">
        <title>Genome-based taxonomic framework of Microbacterium strains isolated from marine environment, the description of four new species and reclassification of four preexisting species.</title>
        <authorList>
            <person name="Lee S.D."/>
            <person name="Kim S.-M."/>
            <person name="Byeon Y.-S."/>
            <person name="Yang H.L."/>
            <person name="Kim I.S."/>
        </authorList>
    </citation>
    <scope>NUCLEOTIDE SEQUENCE [LARGE SCALE GENOMIC DNA]</scope>
    <source>
        <strain evidence="2 3">SSW1-36</strain>
    </source>
</reference>
<name>A0ABY4IK62_9MICO</name>
<feature type="compositionally biased region" description="Polar residues" evidence="1">
    <location>
        <begin position="95"/>
        <end position="106"/>
    </location>
</feature>
<dbReference type="EMBL" id="CP078077">
    <property type="protein sequence ID" value="UPL12997.1"/>
    <property type="molecule type" value="Genomic_DNA"/>
</dbReference>
<keyword evidence="3" id="KW-1185">Reference proteome</keyword>
<protein>
    <submittedName>
        <fullName evidence="2">Uncharacterized protein</fullName>
    </submittedName>
</protein>
<accession>A0ABY4IK62</accession>
<evidence type="ECO:0000313" key="2">
    <source>
        <dbReference type="EMBL" id="UPL12997.1"/>
    </source>
</evidence>
<feature type="compositionally biased region" description="Basic and acidic residues" evidence="1">
    <location>
        <begin position="1"/>
        <end position="16"/>
    </location>
</feature>
<feature type="region of interest" description="Disordered" evidence="1">
    <location>
        <begin position="1"/>
        <end position="25"/>
    </location>
</feature>
<dbReference type="RefSeq" id="WP_247956438.1">
    <property type="nucleotide sequence ID" value="NZ_CP078077.1"/>
</dbReference>
<organism evidence="2 3">
    <name type="scientific">Microbacterium galbinum</name>
    <dbReference type="NCBI Taxonomy" id="2851646"/>
    <lineage>
        <taxon>Bacteria</taxon>
        <taxon>Bacillati</taxon>
        <taxon>Actinomycetota</taxon>
        <taxon>Actinomycetes</taxon>
        <taxon>Micrococcales</taxon>
        <taxon>Microbacteriaceae</taxon>
        <taxon>Microbacterium</taxon>
    </lineage>
</organism>